<feature type="transmembrane region" description="Helical" evidence="1">
    <location>
        <begin position="123"/>
        <end position="141"/>
    </location>
</feature>
<feature type="transmembrane region" description="Helical" evidence="1">
    <location>
        <begin position="223"/>
        <end position="242"/>
    </location>
</feature>
<keyword evidence="1" id="KW-0812">Transmembrane</keyword>
<feature type="transmembrane region" description="Helical" evidence="1">
    <location>
        <begin position="254"/>
        <end position="274"/>
    </location>
</feature>
<dbReference type="AlphaFoldDB" id="A0A3E3I5N0"/>
<comment type="caution">
    <text evidence="2">The sequence shown here is derived from an EMBL/GenBank/DDBJ whole genome shotgun (WGS) entry which is preliminary data.</text>
</comment>
<dbReference type="Pfam" id="PF05857">
    <property type="entry name" value="TraX"/>
    <property type="match status" value="1"/>
</dbReference>
<feature type="transmembrane region" description="Helical" evidence="1">
    <location>
        <begin position="153"/>
        <end position="170"/>
    </location>
</feature>
<evidence type="ECO:0000256" key="1">
    <source>
        <dbReference type="SAM" id="Phobius"/>
    </source>
</evidence>
<feature type="transmembrane region" description="Helical" evidence="1">
    <location>
        <begin position="199"/>
        <end position="217"/>
    </location>
</feature>
<dbReference type="EMBL" id="QVLU01000003">
    <property type="protein sequence ID" value="RGE73538.1"/>
    <property type="molecule type" value="Genomic_DNA"/>
</dbReference>
<gene>
    <name evidence="3" type="ORF">DWY69_05010</name>
    <name evidence="2" type="ORF">DXC51_10355</name>
</gene>
<evidence type="ECO:0000313" key="2">
    <source>
        <dbReference type="EMBL" id="RGE60939.1"/>
    </source>
</evidence>
<dbReference type="Proteomes" id="UP000261166">
    <property type="component" value="Unassembled WGS sequence"/>
</dbReference>
<evidence type="ECO:0000313" key="3">
    <source>
        <dbReference type="EMBL" id="RGE73538.1"/>
    </source>
</evidence>
<evidence type="ECO:0000313" key="4">
    <source>
        <dbReference type="Proteomes" id="UP000260812"/>
    </source>
</evidence>
<organism evidence="2 4">
    <name type="scientific">Eisenbergiella massiliensis</name>
    <dbReference type="NCBI Taxonomy" id="1720294"/>
    <lineage>
        <taxon>Bacteria</taxon>
        <taxon>Bacillati</taxon>
        <taxon>Bacillota</taxon>
        <taxon>Clostridia</taxon>
        <taxon>Lachnospirales</taxon>
        <taxon>Lachnospiraceae</taxon>
        <taxon>Eisenbergiella</taxon>
    </lineage>
</organism>
<sequence length="278" mass="31169">MKSKGNTRIVLRNLRDANGMFSEDALKLLALVTMFLDHVGAGLLKYFLVHTIPEGGAAWQYCDAAYQILRTVGRLSFPIYCYLLLQGFLHTRSVARYALRLFLFALLSEAPFDLLFYGKMTMAHQNVFWTLLAGLLTMAAVRQCRERLKSQVFGGLCSAAAVAAGMTAAGLLHTDYGYSGVFLIVVLYLLRGDRSLQCILSPALFLASYFIGVPLGLRSLENAVDSLGIEGFCIAVFPLIYLCNGKRYIKGHKYFFYLIYPVHMLILLLLRYLLLFLL</sequence>
<accession>A0A3E3I5N0</accession>
<feature type="transmembrane region" description="Helical" evidence="1">
    <location>
        <begin position="97"/>
        <end position="117"/>
    </location>
</feature>
<protein>
    <submittedName>
        <fullName evidence="2">Conjugal transfer protein TraX</fullName>
    </submittedName>
</protein>
<dbReference type="GeneID" id="97987266"/>
<name>A0A3E3I5N0_9FIRM</name>
<reference evidence="2 5" key="1">
    <citation type="submission" date="2018-08" db="EMBL/GenBank/DDBJ databases">
        <title>A genome reference for cultivated species of the human gut microbiota.</title>
        <authorList>
            <person name="Zou Y."/>
            <person name="Xue W."/>
            <person name="Luo G."/>
        </authorList>
    </citation>
    <scope>NUCLEOTIDE SEQUENCE [LARGE SCALE GENOMIC DNA]</scope>
    <source>
        <strain evidence="3 5">AF26-4BH</strain>
        <strain evidence="2">TF05-5AC</strain>
    </source>
</reference>
<feature type="transmembrane region" description="Helical" evidence="1">
    <location>
        <begin position="176"/>
        <end position="192"/>
    </location>
</feature>
<keyword evidence="1" id="KW-1133">Transmembrane helix</keyword>
<dbReference type="Proteomes" id="UP000260812">
    <property type="component" value="Unassembled WGS sequence"/>
</dbReference>
<keyword evidence="4" id="KW-1185">Reference proteome</keyword>
<dbReference type="OrthoDB" id="9781069at2"/>
<dbReference type="RefSeq" id="WP_117530602.1">
    <property type="nucleotide sequence ID" value="NZ_CALBAU010000169.1"/>
</dbReference>
<proteinExistence type="predicted"/>
<dbReference type="EMBL" id="QVLV01000006">
    <property type="protein sequence ID" value="RGE60939.1"/>
    <property type="molecule type" value="Genomic_DNA"/>
</dbReference>
<evidence type="ECO:0000313" key="5">
    <source>
        <dbReference type="Proteomes" id="UP000261166"/>
    </source>
</evidence>
<keyword evidence="1" id="KW-0472">Membrane</keyword>
<dbReference type="InterPro" id="IPR008875">
    <property type="entry name" value="TraX"/>
</dbReference>